<dbReference type="STRING" id="393762.SAMN05660472_01303"/>
<dbReference type="OrthoDB" id="6392at2"/>
<dbReference type="PANTHER" id="PTHR40083:SF1">
    <property type="entry name" value="UPF0122 PROTEIN YLXM"/>
    <property type="match status" value="1"/>
</dbReference>
<dbReference type="Proteomes" id="UP000198718">
    <property type="component" value="Unassembled WGS sequence"/>
</dbReference>
<dbReference type="InterPro" id="IPR013324">
    <property type="entry name" value="RNA_pol_sigma_r3/r4-like"/>
</dbReference>
<gene>
    <name evidence="4" type="ORF">SAMN05660472_01303</name>
</gene>
<dbReference type="SUPFAM" id="SSF88659">
    <property type="entry name" value="Sigma3 and sigma4 domains of RNA polymerase sigma factors"/>
    <property type="match status" value="1"/>
</dbReference>
<dbReference type="Pfam" id="PF04297">
    <property type="entry name" value="UPF0122"/>
    <property type="match status" value="1"/>
</dbReference>
<organism evidence="4 5">
    <name type="scientific">Natronincola ferrireducens</name>
    <dbReference type="NCBI Taxonomy" id="393762"/>
    <lineage>
        <taxon>Bacteria</taxon>
        <taxon>Bacillati</taxon>
        <taxon>Bacillota</taxon>
        <taxon>Clostridia</taxon>
        <taxon>Peptostreptococcales</taxon>
        <taxon>Natronincolaceae</taxon>
        <taxon>Natronincola</taxon>
    </lineage>
</organism>
<evidence type="ECO:0000313" key="5">
    <source>
        <dbReference type="Proteomes" id="UP000198718"/>
    </source>
</evidence>
<evidence type="ECO:0000256" key="2">
    <source>
        <dbReference type="ARBA" id="ARBA00024764"/>
    </source>
</evidence>
<accession>A0A1G9BY78</accession>
<protein>
    <recommendedName>
        <fullName evidence="3">UPF0122 protein SAMN05660472_01303</fullName>
    </recommendedName>
</protein>
<evidence type="ECO:0000313" key="4">
    <source>
        <dbReference type="EMBL" id="SDK44343.1"/>
    </source>
</evidence>
<dbReference type="NCBIfam" id="NF045758">
    <property type="entry name" value="YlxM"/>
    <property type="match status" value="1"/>
</dbReference>
<dbReference type="AlphaFoldDB" id="A0A1G9BY78"/>
<reference evidence="4 5" key="1">
    <citation type="submission" date="2016-10" db="EMBL/GenBank/DDBJ databases">
        <authorList>
            <person name="de Groot N.N."/>
        </authorList>
    </citation>
    <scope>NUCLEOTIDE SEQUENCE [LARGE SCALE GENOMIC DNA]</scope>
    <source>
        <strain evidence="4 5">DSM 18346</strain>
    </source>
</reference>
<dbReference type="PANTHER" id="PTHR40083">
    <property type="entry name" value="UPF0122 PROTEIN CBO2450/CLC_2298"/>
    <property type="match status" value="1"/>
</dbReference>
<dbReference type="RefSeq" id="WP_090552250.1">
    <property type="nucleotide sequence ID" value="NZ_FNFP01000002.1"/>
</dbReference>
<proteinExistence type="inferred from homology"/>
<dbReference type="Gene3D" id="1.10.10.10">
    <property type="entry name" value="Winged helix-like DNA-binding domain superfamily/Winged helix DNA-binding domain"/>
    <property type="match status" value="1"/>
</dbReference>
<dbReference type="NCBIfam" id="NF001072">
    <property type="entry name" value="PRK00118.2-2"/>
    <property type="match status" value="1"/>
</dbReference>
<dbReference type="InterPro" id="IPR054831">
    <property type="entry name" value="UPF0122_fam_protein"/>
</dbReference>
<dbReference type="InterPro" id="IPR036388">
    <property type="entry name" value="WH-like_DNA-bd_sf"/>
</dbReference>
<keyword evidence="5" id="KW-1185">Reference proteome</keyword>
<sequence>MIEKKIEISMLYDFYSQLLTEKQRDIIDLYYNQDLSLGEIAQEFNISRQAVYDTIKRTEKILYDYEEKLKLLQLFRSKMINIENIQQKVLTLETKIESNISKELLKKEIDGIKLLFDQLLNN</sequence>
<name>A0A1G9BY78_9FIRM</name>
<dbReference type="InterPro" id="IPR007394">
    <property type="entry name" value="UPF0122"/>
</dbReference>
<evidence type="ECO:0000256" key="1">
    <source>
        <dbReference type="ARBA" id="ARBA00008720"/>
    </source>
</evidence>
<comment type="similarity">
    <text evidence="1 3">Belongs to the UPF0122 family.</text>
</comment>
<comment type="function">
    <text evidence="2 3">Might take part in the signal recognition particle (SRP) pathway. This is inferred from the conservation of its genetic proximity to ftsY/ffh. May be a regulatory protein.</text>
</comment>
<dbReference type="HAMAP" id="MF_00245">
    <property type="entry name" value="UPF0122"/>
    <property type="match status" value="1"/>
</dbReference>
<dbReference type="EMBL" id="FNFP01000002">
    <property type="protein sequence ID" value="SDK44343.1"/>
    <property type="molecule type" value="Genomic_DNA"/>
</dbReference>
<evidence type="ECO:0000256" key="3">
    <source>
        <dbReference type="HAMAP-Rule" id="MF_00245"/>
    </source>
</evidence>